<dbReference type="AlphaFoldDB" id="G0P7U9"/>
<feature type="transmembrane region" description="Helical" evidence="1">
    <location>
        <begin position="20"/>
        <end position="39"/>
    </location>
</feature>
<evidence type="ECO:0000313" key="3">
    <source>
        <dbReference type="Proteomes" id="UP000008068"/>
    </source>
</evidence>
<evidence type="ECO:0000313" key="2">
    <source>
        <dbReference type="EMBL" id="EGT47354.1"/>
    </source>
</evidence>
<protein>
    <submittedName>
        <fullName evidence="2">Uncharacterized protein</fullName>
    </submittedName>
</protein>
<dbReference type="EMBL" id="GL380121">
    <property type="protein sequence ID" value="EGT47354.1"/>
    <property type="molecule type" value="Genomic_DNA"/>
</dbReference>
<name>G0P7U9_CAEBE</name>
<evidence type="ECO:0000256" key="1">
    <source>
        <dbReference type="SAM" id="Phobius"/>
    </source>
</evidence>
<proteinExistence type="predicted"/>
<keyword evidence="3" id="KW-1185">Reference proteome</keyword>
<keyword evidence="1" id="KW-1133">Transmembrane helix</keyword>
<accession>G0P7U9</accession>
<dbReference type="InParanoid" id="G0P7U9"/>
<keyword evidence="1" id="KW-0472">Membrane</keyword>
<keyword evidence="1" id="KW-0812">Transmembrane</keyword>
<organism evidence="3">
    <name type="scientific">Caenorhabditis brenneri</name>
    <name type="common">Nematode worm</name>
    <dbReference type="NCBI Taxonomy" id="135651"/>
    <lineage>
        <taxon>Eukaryota</taxon>
        <taxon>Metazoa</taxon>
        <taxon>Ecdysozoa</taxon>
        <taxon>Nematoda</taxon>
        <taxon>Chromadorea</taxon>
        <taxon>Rhabditida</taxon>
        <taxon>Rhabditina</taxon>
        <taxon>Rhabditomorpha</taxon>
        <taxon>Rhabditoidea</taxon>
        <taxon>Rhabditidae</taxon>
        <taxon>Peloderinae</taxon>
        <taxon>Caenorhabditis</taxon>
    </lineage>
</organism>
<dbReference type="Proteomes" id="UP000008068">
    <property type="component" value="Unassembled WGS sequence"/>
</dbReference>
<gene>
    <name evidence="2" type="ORF">CAEBREN_08156</name>
</gene>
<dbReference type="HOGENOM" id="CLU_2833437_0_0_1"/>
<sequence length="66" mass="7749">MATIILTLCDSQVYFAFGGYATNVYYLPFLWIVTLYIVNSKTIEKWKKKKDEEIEGNDFQLAYIKV</sequence>
<reference evidence="3" key="1">
    <citation type="submission" date="2011-07" db="EMBL/GenBank/DDBJ databases">
        <authorList>
            <consortium name="Caenorhabditis brenneri Sequencing and Analysis Consortium"/>
            <person name="Wilson R.K."/>
        </authorList>
    </citation>
    <scope>NUCLEOTIDE SEQUENCE [LARGE SCALE GENOMIC DNA]</scope>
    <source>
        <strain evidence="3">PB2801</strain>
    </source>
</reference>